<evidence type="ECO:0000313" key="4">
    <source>
        <dbReference type="Proteomes" id="UP000250235"/>
    </source>
</evidence>
<reference evidence="3 4" key="1">
    <citation type="journal article" date="2015" name="Proc. Natl. Acad. Sci. U.S.A.">
        <title>The resurrection genome of Boea hygrometrica: A blueprint for survival of dehydration.</title>
        <authorList>
            <person name="Xiao L."/>
            <person name="Yang G."/>
            <person name="Zhang L."/>
            <person name="Yang X."/>
            <person name="Zhao S."/>
            <person name="Ji Z."/>
            <person name="Zhou Q."/>
            <person name="Hu M."/>
            <person name="Wang Y."/>
            <person name="Chen M."/>
            <person name="Xu Y."/>
            <person name="Jin H."/>
            <person name="Xiao X."/>
            <person name="Hu G."/>
            <person name="Bao F."/>
            <person name="Hu Y."/>
            <person name="Wan P."/>
            <person name="Li L."/>
            <person name="Deng X."/>
            <person name="Kuang T."/>
            <person name="Xiang C."/>
            <person name="Zhu J.K."/>
            <person name="Oliver M.J."/>
            <person name="He Y."/>
        </authorList>
    </citation>
    <scope>NUCLEOTIDE SEQUENCE [LARGE SCALE GENOMIC DNA]</scope>
    <source>
        <strain evidence="4">cv. XS01</strain>
    </source>
</reference>
<evidence type="ECO:0000256" key="2">
    <source>
        <dbReference type="SAM" id="MobiDB-lite"/>
    </source>
</evidence>
<feature type="region of interest" description="Disordered" evidence="2">
    <location>
        <begin position="406"/>
        <end position="440"/>
    </location>
</feature>
<evidence type="ECO:0000313" key="3">
    <source>
        <dbReference type="EMBL" id="KZV30821.1"/>
    </source>
</evidence>
<keyword evidence="1" id="KW-0175">Coiled coil</keyword>
<feature type="region of interest" description="Disordered" evidence="2">
    <location>
        <begin position="112"/>
        <end position="206"/>
    </location>
</feature>
<organism evidence="3 4">
    <name type="scientific">Dorcoceras hygrometricum</name>
    <dbReference type="NCBI Taxonomy" id="472368"/>
    <lineage>
        <taxon>Eukaryota</taxon>
        <taxon>Viridiplantae</taxon>
        <taxon>Streptophyta</taxon>
        <taxon>Embryophyta</taxon>
        <taxon>Tracheophyta</taxon>
        <taxon>Spermatophyta</taxon>
        <taxon>Magnoliopsida</taxon>
        <taxon>eudicotyledons</taxon>
        <taxon>Gunneridae</taxon>
        <taxon>Pentapetalae</taxon>
        <taxon>asterids</taxon>
        <taxon>lamiids</taxon>
        <taxon>Lamiales</taxon>
        <taxon>Gesneriaceae</taxon>
        <taxon>Didymocarpoideae</taxon>
        <taxon>Trichosporeae</taxon>
        <taxon>Loxocarpinae</taxon>
        <taxon>Dorcoceras</taxon>
    </lineage>
</organism>
<sequence>MPPRGALMTSGNLGEVRALGRDLQPQNTRQRAPEVCPAKPLRCLSQAISTRESESSPEPDPLPEAMCDKSYNAPELIKEDLLCFFKFSRKGDKPVDLDARMGKAELVKAMQEAVVAPPQKGNQEEEGPFRGREGGSWGEAEETGASTSGVRTEEDSKQKRAPTPPTSLSEEALDVPPVTATAGAPSSGKEPKQPPPFDPSKDSLVESPCPVAATRYICTMALDRDVRVLRKARNADVVGHFSSNLAAVCRGVGGEMVKCLTKAHQKMNASRDQFDKAMGQHAEVLVRLEELETLRSREEGAAKAQREALEAQLVVEREAHEAEKAAREMLEAELEEVKARATQEAERLKIEGKEEFLKSPEFDTLLGKKAGGYFKNGFLGYVAQWRANGYPEEEHPASFLNVQQAIAEMADEEEVQEEEEDEDEEGGDGSDATPPSSPLS</sequence>
<dbReference type="EMBL" id="KV007812">
    <property type="protein sequence ID" value="KZV30821.1"/>
    <property type="molecule type" value="Genomic_DNA"/>
</dbReference>
<protein>
    <submittedName>
        <fullName evidence="3">Uncharacterized protein</fullName>
    </submittedName>
</protein>
<feature type="compositionally biased region" description="Acidic residues" evidence="2">
    <location>
        <begin position="409"/>
        <end position="428"/>
    </location>
</feature>
<feature type="coiled-coil region" evidence="1">
    <location>
        <begin position="288"/>
        <end position="351"/>
    </location>
</feature>
<dbReference type="AlphaFoldDB" id="A0A2Z7BFR6"/>
<dbReference type="Proteomes" id="UP000250235">
    <property type="component" value="Unassembled WGS sequence"/>
</dbReference>
<evidence type="ECO:0000256" key="1">
    <source>
        <dbReference type="SAM" id="Coils"/>
    </source>
</evidence>
<gene>
    <name evidence="3" type="ORF">F511_37018</name>
</gene>
<keyword evidence="4" id="KW-1185">Reference proteome</keyword>
<accession>A0A2Z7BFR6</accession>
<feature type="region of interest" description="Disordered" evidence="2">
    <location>
        <begin position="47"/>
        <end position="67"/>
    </location>
</feature>
<name>A0A2Z7BFR6_9LAMI</name>
<proteinExistence type="predicted"/>